<name>A0ABQ4QNU4_9HYPH</name>
<dbReference type="EMBL" id="BPQG01000103">
    <property type="protein sequence ID" value="GJD46950.1"/>
    <property type="molecule type" value="Genomic_DNA"/>
</dbReference>
<gene>
    <name evidence="1" type="ORF">AFCDBAGC_4835</name>
</gene>
<comment type="caution">
    <text evidence="1">The sequence shown here is derived from an EMBL/GenBank/DDBJ whole genome shotgun (WGS) entry which is preliminary data.</text>
</comment>
<reference evidence="1 2" key="1">
    <citation type="journal article" date="2021" name="Front. Microbiol.">
        <title>Comprehensive Comparative Genomics and Phenotyping of Methylobacterium Species.</title>
        <authorList>
            <person name="Alessa O."/>
            <person name="Ogura Y."/>
            <person name="Fujitani Y."/>
            <person name="Takami H."/>
            <person name="Hayashi T."/>
            <person name="Sahin N."/>
            <person name="Tani A."/>
        </authorList>
    </citation>
    <scope>NUCLEOTIDE SEQUENCE [LARGE SCALE GENOMIC DNA]</scope>
    <source>
        <strain evidence="1 2">DSM 23679</strain>
    </source>
</reference>
<evidence type="ECO:0000313" key="1">
    <source>
        <dbReference type="EMBL" id="GJD46950.1"/>
    </source>
</evidence>
<organism evidence="1 2">
    <name type="scientific">Methylobacterium cerastii</name>
    <dbReference type="NCBI Taxonomy" id="932741"/>
    <lineage>
        <taxon>Bacteria</taxon>
        <taxon>Pseudomonadati</taxon>
        <taxon>Pseudomonadota</taxon>
        <taxon>Alphaproteobacteria</taxon>
        <taxon>Hyphomicrobiales</taxon>
        <taxon>Methylobacteriaceae</taxon>
        <taxon>Methylobacterium</taxon>
    </lineage>
</organism>
<dbReference type="Proteomes" id="UP001055117">
    <property type="component" value="Unassembled WGS sequence"/>
</dbReference>
<protein>
    <submittedName>
        <fullName evidence="1">Uncharacterized protein</fullName>
    </submittedName>
</protein>
<evidence type="ECO:0000313" key="2">
    <source>
        <dbReference type="Proteomes" id="UP001055117"/>
    </source>
</evidence>
<accession>A0ABQ4QNU4</accession>
<proteinExistence type="predicted"/>
<keyword evidence="2" id="KW-1185">Reference proteome</keyword>
<sequence>MPGLRNLCNGTDCANDDAWLSGVNLGVTIAFDTIQLREDAISR</sequence>